<evidence type="ECO:0000259" key="1">
    <source>
        <dbReference type="PROSITE" id="PS51819"/>
    </source>
</evidence>
<proteinExistence type="predicted"/>
<keyword evidence="3" id="KW-1185">Reference proteome</keyword>
<comment type="caution">
    <text evidence="2">The sequence shown here is derived from an EMBL/GenBank/DDBJ whole genome shotgun (WGS) entry which is preliminary data.</text>
</comment>
<dbReference type="InterPro" id="IPR029068">
    <property type="entry name" value="Glyas_Bleomycin-R_OHBP_Dase"/>
</dbReference>
<gene>
    <name evidence="2" type="ORF">EL26_00080</name>
</gene>
<dbReference type="InterPro" id="IPR037523">
    <property type="entry name" value="VOC_core"/>
</dbReference>
<feature type="domain" description="VOC" evidence="1">
    <location>
        <begin position="7"/>
        <end position="117"/>
    </location>
</feature>
<dbReference type="InterPro" id="IPR004360">
    <property type="entry name" value="Glyas_Fos-R_dOase_dom"/>
</dbReference>
<dbReference type="CDD" id="cd06587">
    <property type="entry name" value="VOC"/>
    <property type="match status" value="1"/>
</dbReference>
<dbReference type="EMBL" id="JMIR01000001">
    <property type="protein sequence ID" value="KEO84999.1"/>
    <property type="molecule type" value="Genomic_DNA"/>
</dbReference>
<dbReference type="OrthoDB" id="291991at2"/>
<evidence type="ECO:0000313" key="3">
    <source>
        <dbReference type="Proteomes" id="UP000027931"/>
    </source>
</evidence>
<dbReference type="AlphaFoldDB" id="A0A074LVH7"/>
<organism evidence="2 3">
    <name type="scientific">Tumebacillus flagellatus</name>
    <dbReference type="NCBI Taxonomy" id="1157490"/>
    <lineage>
        <taxon>Bacteria</taxon>
        <taxon>Bacillati</taxon>
        <taxon>Bacillota</taxon>
        <taxon>Bacilli</taxon>
        <taxon>Bacillales</taxon>
        <taxon>Alicyclobacillaceae</taxon>
        <taxon>Tumebacillus</taxon>
    </lineage>
</organism>
<dbReference type="RefSeq" id="WP_038083144.1">
    <property type="nucleotide sequence ID" value="NZ_JMIR01000001.1"/>
</dbReference>
<dbReference type="SUPFAM" id="SSF54593">
    <property type="entry name" value="Glyoxalase/Bleomycin resistance protein/Dihydroxybiphenyl dioxygenase"/>
    <property type="match status" value="1"/>
</dbReference>
<dbReference type="Gene3D" id="3.10.180.10">
    <property type="entry name" value="2,3-Dihydroxybiphenyl 1,2-Dioxygenase, domain 1"/>
    <property type="match status" value="1"/>
</dbReference>
<protein>
    <recommendedName>
        <fullName evidence="1">VOC domain-containing protein</fullName>
    </recommendedName>
</protein>
<dbReference type="PROSITE" id="PS51819">
    <property type="entry name" value="VOC"/>
    <property type="match status" value="1"/>
</dbReference>
<name>A0A074LVH7_9BACL</name>
<dbReference type="eggNOG" id="COG0346">
    <property type="taxonomic scope" value="Bacteria"/>
</dbReference>
<dbReference type="Proteomes" id="UP000027931">
    <property type="component" value="Unassembled WGS sequence"/>
</dbReference>
<reference evidence="2 3" key="1">
    <citation type="journal article" date="2013" name="Int. J. Syst. Evol. Microbiol.">
        <title>Tumebacillus flagellatus sp. nov., an alpha-amylase/pullulanase-producing bacterium isolated from cassava wastewater.</title>
        <authorList>
            <person name="Wang Q."/>
            <person name="Xie N."/>
            <person name="Qin Y."/>
            <person name="Shen N."/>
            <person name="Zhu J."/>
            <person name="Mi H."/>
            <person name="Huang R."/>
        </authorList>
    </citation>
    <scope>NUCLEOTIDE SEQUENCE [LARGE SCALE GENOMIC DNA]</scope>
    <source>
        <strain evidence="2 3">GST4</strain>
    </source>
</reference>
<dbReference type="Pfam" id="PF00903">
    <property type="entry name" value="Glyoxalase"/>
    <property type="match status" value="1"/>
</dbReference>
<dbReference type="STRING" id="1157490.EL26_00080"/>
<evidence type="ECO:0000313" key="2">
    <source>
        <dbReference type="EMBL" id="KEO84999.1"/>
    </source>
</evidence>
<sequence>MSQLFERIDTVFLQVKSLDEALPWYQEVLGFELRWRHGSHAALNVAETPLTLWEPEPGQPHTPHPYLAFNFYVKDIRALESILQERGVETEPIRDHGDVKTIDFFDPSGNRLSVCSW</sequence>
<accession>A0A074LVH7</accession>